<dbReference type="InterPro" id="IPR020845">
    <property type="entry name" value="AMP-binding_CS"/>
</dbReference>
<dbReference type="PROSITE" id="PS00455">
    <property type="entry name" value="AMP_BINDING"/>
    <property type="match status" value="1"/>
</dbReference>
<dbReference type="SUPFAM" id="SSF56801">
    <property type="entry name" value="Acetyl-CoA synthetase-like"/>
    <property type="match status" value="1"/>
</dbReference>
<dbReference type="InterPro" id="IPR025110">
    <property type="entry name" value="AMP-bd_C"/>
</dbReference>
<dbReference type="PANTHER" id="PTHR43201:SF32">
    <property type="entry name" value="2-SUCCINYLBENZOATE--COA LIGASE, CHLOROPLASTIC_PEROXISOMAL"/>
    <property type="match status" value="1"/>
</dbReference>
<protein>
    <submittedName>
        <fullName evidence="3">Fatty-acid-CoA ligase FadD</fullName>
    </submittedName>
</protein>
<evidence type="ECO:0000259" key="2">
    <source>
        <dbReference type="Pfam" id="PF13193"/>
    </source>
</evidence>
<comment type="caution">
    <text evidence="3">The sequence shown here is derived from an EMBL/GenBank/DDBJ whole genome shotgun (WGS) entry which is preliminary data.</text>
</comment>
<dbReference type="Gene3D" id="3.40.50.12780">
    <property type="entry name" value="N-terminal domain of ligase-like"/>
    <property type="match status" value="1"/>
</dbReference>
<feature type="domain" description="AMP-binding enzyme C-terminal" evidence="2">
    <location>
        <begin position="407"/>
        <end position="483"/>
    </location>
</feature>
<name>A0ABQ5LXQ7_9RHOB</name>
<dbReference type="InterPro" id="IPR000873">
    <property type="entry name" value="AMP-dep_synth/lig_dom"/>
</dbReference>
<evidence type="ECO:0000313" key="3">
    <source>
        <dbReference type="EMBL" id="GKY89578.1"/>
    </source>
</evidence>
<dbReference type="PANTHER" id="PTHR43201">
    <property type="entry name" value="ACYL-COA SYNTHETASE"/>
    <property type="match status" value="1"/>
</dbReference>
<sequence length="493" mass="52400">MTPFGAAQTTVYPLIAMRARVTPDAPAIADARMQLSYGALLERVDAVAAGLAARGLERGARIAVISENRGEYTILQLAAAKLGLITACQNWRLAPAELAYCVGLVEPALIAASERFIDLAAELADGVPVAPLDGLAGAGETHCAAEPEDGLFIIYTSGTTGRPKAAVISHRAQIARMSALRLDLNIRPGDGYVSWAPMFHIGGTEHLVSTLMSGGPGVIVDGFDADAIIDALEAHPIGWLMLVPATIEPLIDRLKERRPAIKGVRAVGCMADLVPLAVVDEITTLLDAPYLNSFGATETGMPPLSGDLIAPGHARDSLAKRLSILTELRLVGADGQDVANGAAGEAWMRGPTLFSGYWANPEVNAKDFAGGWFHMGDMFRLTARGYEFAGRSKYLIKSGGENIYPAEIERVLLADPRVADAIVVKKPDPHWGEVPIAVIVRQDAALSEDEVMNLCRAGLAGYKRPKGVLFVGMEDLPRSVSGKIIREDVEAMV</sequence>
<evidence type="ECO:0000259" key="1">
    <source>
        <dbReference type="Pfam" id="PF00501"/>
    </source>
</evidence>
<dbReference type="Proteomes" id="UP001144205">
    <property type="component" value="Unassembled WGS sequence"/>
</dbReference>
<feature type="domain" description="AMP-dependent synthetase/ligase" evidence="1">
    <location>
        <begin position="18"/>
        <end position="358"/>
    </location>
</feature>
<dbReference type="Pfam" id="PF13193">
    <property type="entry name" value="AMP-binding_C"/>
    <property type="match status" value="1"/>
</dbReference>
<proteinExistence type="predicted"/>
<dbReference type="InterPro" id="IPR042099">
    <property type="entry name" value="ANL_N_sf"/>
</dbReference>
<gene>
    <name evidence="3" type="ORF">STA1M1_34470</name>
</gene>
<organism evidence="3 4">
    <name type="scientific">Sinisalibacter aestuarii</name>
    <dbReference type="NCBI Taxonomy" id="2949426"/>
    <lineage>
        <taxon>Bacteria</taxon>
        <taxon>Pseudomonadati</taxon>
        <taxon>Pseudomonadota</taxon>
        <taxon>Alphaproteobacteria</taxon>
        <taxon>Rhodobacterales</taxon>
        <taxon>Roseobacteraceae</taxon>
        <taxon>Sinisalibacter</taxon>
    </lineage>
</organism>
<dbReference type="RefSeq" id="WP_281843601.1">
    <property type="nucleotide sequence ID" value="NZ_BROH01000013.1"/>
</dbReference>
<dbReference type="Gene3D" id="3.30.300.30">
    <property type="match status" value="1"/>
</dbReference>
<keyword evidence="4" id="KW-1185">Reference proteome</keyword>
<dbReference type="GO" id="GO:0016874">
    <property type="term" value="F:ligase activity"/>
    <property type="evidence" value="ECO:0007669"/>
    <property type="project" value="UniProtKB-KW"/>
</dbReference>
<dbReference type="InterPro" id="IPR045851">
    <property type="entry name" value="AMP-bd_C_sf"/>
</dbReference>
<evidence type="ECO:0000313" key="4">
    <source>
        <dbReference type="Proteomes" id="UP001144205"/>
    </source>
</evidence>
<reference evidence="3" key="1">
    <citation type="journal article" date="2023" name="Int. J. Syst. Evol. Microbiol.">
        <title>Sinisalibacter aestuarii sp. nov., isolated from estuarine sediment of the Arakawa River.</title>
        <authorList>
            <person name="Arafat S.T."/>
            <person name="Hirano S."/>
            <person name="Sato A."/>
            <person name="Takeuchi K."/>
            <person name="Yasuda T."/>
            <person name="Terahara T."/>
            <person name="Hamada M."/>
            <person name="Kobayashi T."/>
        </authorList>
    </citation>
    <scope>NUCLEOTIDE SEQUENCE</scope>
    <source>
        <strain evidence="3">B-399</strain>
    </source>
</reference>
<keyword evidence="3" id="KW-0436">Ligase</keyword>
<accession>A0ABQ5LXQ7</accession>
<dbReference type="EMBL" id="BROH01000013">
    <property type="protein sequence ID" value="GKY89578.1"/>
    <property type="molecule type" value="Genomic_DNA"/>
</dbReference>
<dbReference type="Pfam" id="PF00501">
    <property type="entry name" value="AMP-binding"/>
    <property type="match status" value="1"/>
</dbReference>